<dbReference type="PANTHER" id="PTHR31286:SF178">
    <property type="entry name" value="DUF4283 DOMAIN-CONTAINING PROTEIN"/>
    <property type="match status" value="1"/>
</dbReference>
<sequence length="570" mass="63831">MDDYDNEEFLAEQLTFHLENSLELTGIRRGVSLAGFLITEKEPLVGGVKNALRREWRNIIHTDDVKIAWANPNVYIITVESDEVAQKLIERGPWYVHDDVFSVQPWPDFCSLDEIIPCKATFWIQAHGFPLGQLTRNNAMLIAERIGRVIMVEDPAVTGTRGFLRMRVEVNTTKPLQVGFWLPRSNNDKSWISLRYESLKRFCFRCGRLGHVDRKERPCNHPLCPIFSKVGVGYGAWVYAEKVQGPSSLFPEKPAKRSRRDTRGAVETHWRRCIEKEEGGLYELNERAIAAAATVAQHEGRSANLSLFDNSNESAQRVNEPVSSQMQLQPSIMSPKVLKVIGSDCLSNRPIFQNIDQGIIGDSLIRWPWDTPQRSFSPHSTPLPYASMSETFGQISAGADLQIRPATMGKQKADVLVTEPLEGSDRALVICPPKQQLTCEFEVGHFQAGCSKGYKSNMSETGRKRARGHGLGQSGKMIRGDGPGTTRGGSLRLARFTREACSPKAHSGKTRMFVLMQNLGNIGKEELQDVCIDASEEMREVERRLESLGSEDLSHLQGCGGWPYTATRKS</sequence>
<feature type="domain" description="DUF4283" evidence="3">
    <location>
        <begin position="38"/>
        <end position="113"/>
    </location>
</feature>
<gene>
    <name evidence="5" type="ORF">ORAREDHAP_LOCUS49110</name>
</gene>
<proteinExistence type="predicted"/>
<name>A0A6J5Y739_PRUAR</name>
<evidence type="ECO:0000259" key="3">
    <source>
        <dbReference type="Pfam" id="PF14111"/>
    </source>
</evidence>
<dbReference type="InterPro" id="IPR025558">
    <property type="entry name" value="DUF4283"/>
</dbReference>
<dbReference type="InterPro" id="IPR025836">
    <property type="entry name" value="Zn_knuckle_CX2CX4HX4C"/>
</dbReference>
<dbReference type="InterPro" id="IPR040256">
    <property type="entry name" value="At4g02000-like"/>
</dbReference>
<dbReference type="OrthoDB" id="1166622at2759"/>
<evidence type="ECO:0008006" key="7">
    <source>
        <dbReference type="Google" id="ProtNLM"/>
    </source>
</evidence>
<evidence type="ECO:0000313" key="6">
    <source>
        <dbReference type="Proteomes" id="UP000507245"/>
    </source>
</evidence>
<evidence type="ECO:0000256" key="1">
    <source>
        <dbReference type="SAM" id="Coils"/>
    </source>
</evidence>
<dbReference type="AlphaFoldDB" id="A0A6J5Y739"/>
<feature type="domain" description="Zinc knuckle CX2CX4HX4C" evidence="4">
    <location>
        <begin position="172"/>
        <end position="214"/>
    </location>
</feature>
<evidence type="ECO:0000256" key="2">
    <source>
        <dbReference type="SAM" id="MobiDB-lite"/>
    </source>
</evidence>
<dbReference type="Pfam" id="PF14392">
    <property type="entry name" value="zf-CCHC_4"/>
    <property type="match status" value="1"/>
</dbReference>
<feature type="region of interest" description="Disordered" evidence="2">
    <location>
        <begin position="458"/>
        <end position="489"/>
    </location>
</feature>
<accession>A0A6J5Y739</accession>
<dbReference type="Proteomes" id="UP000507245">
    <property type="component" value="Unassembled WGS sequence"/>
</dbReference>
<reference evidence="6" key="1">
    <citation type="journal article" date="2020" name="Genome Biol.">
        <title>Gamete binning: chromosome-level and haplotype-resolved genome assembly enabled by high-throughput single-cell sequencing of gamete genomes.</title>
        <authorList>
            <person name="Campoy J.A."/>
            <person name="Sun H."/>
            <person name="Goel M."/>
            <person name="Jiao W.-B."/>
            <person name="Folz-Donahue K."/>
            <person name="Wang N."/>
            <person name="Rubio M."/>
            <person name="Liu C."/>
            <person name="Kukat C."/>
            <person name="Ruiz D."/>
            <person name="Huettel B."/>
            <person name="Schneeberger K."/>
        </authorList>
    </citation>
    <scope>NUCLEOTIDE SEQUENCE [LARGE SCALE GENOMIC DNA]</scope>
    <source>
        <strain evidence="6">cv. Rojo Pasion</strain>
    </source>
</reference>
<protein>
    <recommendedName>
        <fullName evidence="7">DUF4283 domain-containing protein</fullName>
    </recommendedName>
</protein>
<evidence type="ECO:0000259" key="4">
    <source>
        <dbReference type="Pfam" id="PF14392"/>
    </source>
</evidence>
<dbReference type="Pfam" id="PF14111">
    <property type="entry name" value="DUF4283"/>
    <property type="match status" value="1"/>
</dbReference>
<evidence type="ECO:0000313" key="5">
    <source>
        <dbReference type="EMBL" id="CAB4320352.1"/>
    </source>
</evidence>
<dbReference type="EMBL" id="CAEKKB010000008">
    <property type="protein sequence ID" value="CAB4320352.1"/>
    <property type="molecule type" value="Genomic_DNA"/>
</dbReference>
<keyword evidence="1" id="KW-0175">Coiled coil</keyword>
<keyword evidence="6" id="KW-1185">Reference proteome</keyword>
<feature type="coiled-coil region" evidence="1">
    <location>
        <begin position="524"/>
        <end position="551"/>
    </location>
</feature>
<dbReference type="PANTHER" id="PTHR31286">
    <property type="entry name" value="GLYCINE-RICH CELL WALL STRUCTURAL PROTEIN 1.8-LIKE"/>
    <property type="match status" value="1"/>
</dbReference>
<organism evidence="5 6">
    <name type="scientific">Prunus armeniaca</name>
    <name type="common">Apricot</name>
    <name type="synonym">Armeniaca vulgaris</name>
    <dbReference type="NCBI Taxonomy" id="36596"/>
    <lineage>
        <taxon>Eukaryota</taxon>
        <taxon>Viridiplantae</taxon>
        <taxon>Streptophyta</taxon>
        <taxon>Embryophyta</taxon>
        <taxon>Tracheophyta</taxon>
        <taxon>Spermatophyta</taxon>
        <taxon>Magnoliopsida</taxon>
        <taxon>eudicotyledons</taxon>
        <taxon>Gunneridae</taxon>
        <taxon>Pentapetalae</taxon>
        <taxon>rosids</taxon>
        <taxon>fabids</taxon>
        <taxon>Rosales</taxon>
        <taxon>Rosaceae</taxon>
        <taxon>Amygdaloideae</taxon>
        <taxon>Amygdaleae</taxon>
        <taxon>Prunus</taxon>
    </lineage>
</organism>